<evidence type="ECO:0000256" key="1">
    <source>
        <dbReference type="ARBA" id="ARBA00022679"/>
    </source>
</evidence>
<dbReference type="Proteomes" id="UP001141434">
    <property type="component" value="Unassembled WGS sequence"/>
</dbReference>
<name>A0A9W9ELH8_9EURO</name>
<dbReference type="SUPFAM" id="SSF56112">
    <property type="entry name" value="Protein kinase-like (PK-like)"/>
    <property type="match status" value="1"/>
</dbReference>
<reference evidence="7" key="2">
    <citation type="journal article" date="2023" name="IMA Fungus">
        <title>Comparative genomic study of the Penicillium genus elucidates a diverse pangenome and 15 lateral gene transfer events.</title>
        <authorList>
            <person name="Petersen C."/>
            <person name="Sorensen T."/>
            <person name="Nielsen M.R."/>
            <person name="Sondergaard T.E."/>
            <person name="Sorensen J.L."/>
            <person name="Fitzpatrick D.A."/>
            <person name="Frisvad J.C."/>
            <person name="Nielsen K.L."/>
        </authorList>
    </citation>
    <scope>NUCLEOTIDE SEQUENCE</scope>
    <source>
        <strain evidence="7">IBT 34128</strain>
    </source>
</reference>
<dbReference type="InterPro" id="IPR036291">
    <property type="entry name" value="NAD(P)-bd_dom_sf"/>
</dbReference>
<dbReference type="GeneID" id="81398311"/>
<reference evidence="7" key="1">
    <citation type="submission" date="2022-11" db="EMBL/GenBank/DDBJ databases">
        <authorList>
            <person name="Petersen C."/>
        </authorList>
    </citation>
    <scope>NUCLEOTIDE SEQUENCE</scope>
    <source>
        <strain evidence="7">IBT 34128</strain>
    </source>
</reference>
<evidence type="ECO:0000256" key="5">
    <source>
        <dbReference type="SAM" id="MobiDB-lite"/>
    </source>
</evidence>
<comment type="caution">
    <text evidence="7">The sequence shown here is derived from an EMBL/GenBank/DDBJ whole genome shotgun (WGS) entry which is preliminary data.</text>
</comment>
<evidence type="ECO:0000256" key="2">
    <source>
        <dbReference type="ARBA" id="ARBA00022741"/>
    </source>
</evidence>
<dbReference type="Gene3D" id="3.40.50.720">
    <property type="entry name" value="NAD(P)-binding Rossmann-like Domain"/>
    <property type="match status" value="1"/>
</dbReference>
<protein>
    <recommendedName>
        <fullName evidence="6">Protein kinase domain-containing protein</fullName>
    </recommendedName>
</protein>
<proteinExistence type="predicted"/>
<evidence type="ECO:0000313" key="7">
    <source>
        <dbReference type="EMBL" id="KAJ5084038.1"/>
    </source>
</evidence>
<accession>A0A9W9ELH8</accession>
<dbReference type="PANTHER" id="PTHR43289:SF6">
    <property type="entry name" value="SERINE_THREONINE-PROTEIN KINASE NEKL-3"/>
    <property type="match status" value="1"/>
</dbReference>
<keyword evidence="3" id="KW-0418">Kinase</keyword>
<dbReference type="Gene3D" id="1.10.510.10">
    <property type="entry name" value="Transferase(Phosphotransferase) domain 1"/>
    <property type="match status" value="1"/>
</dbReference>
<dbReference type="InterPro" id="IPR008271">
    <property type="entry name" value="Ser/Thr_kinase_AS"/>
</dbReference>
<dbReference type="GO" id="GO:0005524">
    <property type="term" value="F:ATP binding"/>
    <property type="evidence" value="ECO:0007669"/>
    <property type="project" value="UniProtKB-KW"/>
</dbReference>
<evidence type="ECO:0000259" key="6">
    <source>
        <dbReference type="PROSITE" id="PS50011"/>
    </source>
</evidence>
<dbReference type="PROSITE" id="PS50011">
    <property type="entry name" value="PROTEIN_KINASE_DOM"/>
    <property type="match status" value="1"/>
</dbReference>
<dbReference type="PROSITE" id="PS00108">
    <property type="entry name" value="PROTEIN_KINASE_ST"/>
    <property type="match status" value="1"/>
</dbReference>
<dbReference type="SMART" id="SM00220">
    <property type="entry name" value="S_TKc"/>
    <property type="match status" value="1"/>
</dbReference>
<keyword evidence="1" id="KW-0808">Transferase</keyword>
<dbReference type="OrthoDB" id="2735536at2759"/>
<dbReference type="PANTHER" id="PTHR43289">
    <property type="entry name" value="MITOGEN-ACTIVATED PROTEIN KINASE KINASE KINASE 20-RELATED"/>
    <property type="match status" value="1"/>
</dbReference>
<sequence length="440" mass="49751">MPKGKDDLLDALDKGQRPNVRRAIFTAGRALEAAHAERIIHRDVKPENILLTDDGSYLIDWDYARYLGNRATPRGAAGTPQYMSPEALYAMEDDPHFKYDGFSSDVYSLAKTYLKPAQGKNSSPGLSYKDTRDVLERFFSERELPTQLLELGYVVRGTVRTPKPWLKEYFDQKYSPDAFEPMLVESFEDREALERALDGVQGLVHLTSDLSFGSDPNVVIPWVVQATLAILEAAAQRPAIKHGHRIDGNTWNDAAVRDAWDENTPEEHKGLAVYSASKIEGERQSWKWIETHRSQFTFNTVLPSFTVGRILHPEIFGSTMGWVRQLLKGDSTTFGRFHEQWYVDVEDVTRLFVIGLLDPEVKSERIFAFADQSTWTDTVARLRQLRPGNTRISSPSPNGVRDRGDVPPRERAQSLLRGFYGQAGFASVREALAKDIEGWG</sequence>
<dbReference type="AlphaFoldDB" id="A0A9W9ELH8"/>
<gene>
    <name evidence="7" type="ORF">NUU61_008617</name>
</gene>
<dbReference type="InterPro" id="IPR011009">
    <property type="entry name" value="Kinase-like_dom_sf"/>
</dbReference>
<dbReference type="Pfam" id="PF00069">
    <property type="entry name" value="Pkinase"/>
    <property type="match status" value="1"/>
</dbReference>
<dbReference type="GO" id="GO:0004674">
    <property type="term" value="F:protein serine/threonine kinase activity"/>
    <property type="evidence" value="ECO:0007669"/>
    <property type="project" value="TreeGrafter"/>
</dbReference>
<keyword evidence="8" id="KW-1185">Reference proteome</keyword>
<feature type="region of interest" description="Disordered" evidence="5">
    <location>
        <begin position="387"/>
        <end position="407"/>
    </location>
</feature>
<evidence type="ECO:0000313" key="8">
    <source>
        <dbReference type="Proteomes" id="UP001141434"/>
    </source>
</evidence>
<dbReference type="InterPro" id="IPR000719">
    <property type="entry name" value="Prot_kinase_dom"/>
</dbReference>
<dbReference type="EMBL" id="JAPMSZ010000011">
    <property type="protein sequence ID" value="KAJ5084038.1"/>
    <property type="molecule type" value="Genomic_DNA"/>
</dbReference>
<keyword evidence="2" id="KW-0547">Nucleotide-binding</keyword>
<dbReference type="SUPFAM" id="SSF51735">
    <property type="entry name" value="NAD(P)-binding Rossmann-fold domains"/>
    <property type="match status" value="1"/>
</dbReference>
<keyword evidence="4" id="KW-0067">ATP-binding</keyword>
<evidence type="ECO:0000256" key="3">
    <source>
        <dbReference type="ARBA" id="ARBA00022777"/>
    </source>
</evidence>
<dbReference type="RefSeq" id="XP_056507435.1">
    <property type="nucleotide sequence ID" value="XM_056659142.1"/>
</dbReference>
<feature type="domain" description="Protein kinase" evidence="6">
    <location>
        <begin position="1"/>
        <end position="204"/>
    </location>
</feature>
<evidence type="ECO:0000256" key="4">
    <source>
        <dbReference type="ARBA" id="ARBA00022840"/>
    </source>
</evidence>
<organism evidence="7 8">
    <name type="scientific">Penicillium alfredii</name>
    <dbReference type="NCBI Taxonomy" id="1506179"/>
    <lineage>
        <taxon>Eukaryota</taxon>
        <taxon>Fungi</taxon>
        <taxon>Dikarya</taxon>
        <taxon>Ascomycota</taxon>
        <taxon>Pezizomycotina</taxon>
        <taxon>Eurotiomycetes</taxon>
        <taxon>Eurotiomycetidae</taxon>
        <taxon>Eurotiales</taxon>
        <taxon>Aspergillaceae</taxon>
        <taxon>Penicillium</taxon>
    </lineage>
</organism>